<dbReference type="Proteomes" id="UP000033647">
    <property type="component" value="Unassembled WGS sequence"/>
</dbReference>
<proteinExistence type="predicted"/>
<name>A0A0F4GJD1_9PEZI</name>
<reference evidence="2 3" key="1">
    <citation type="submission" date="2015-03" db="EMBL/GenBank/DDBJ databases">
        <title>RNA-seq based gene annotation and comparative genomics of four Zymoseptoria species reveal species-specific pathogenicity related genes and transposable element activity.</title>
        <authorList>
            <person name="Grandaubert J."/>
            <person name="Bhattacharyya A."/>
            <person name="Stukenbrock E.H."/>
        </authorList>
    </citation>
    <scope>NUCLEOTIDE SEQUENCE [LARGE SCALE GENOMIC DNA]</scope>
    <source>
        <strain evidence="2 3">Zb18110</strain>
    </source>
</reference>
<evidence type="ECO:0000256" key="1">
    <source>
        <dbReference type="SAM" id="MobiDB-lite"/>
    </source>
</evidence>
<feature type="region of interest" description="Disordered" evidence="1">
    <location>
        <begin position="126"/>
        <end position="167"/>
    </location>
</feature>
<accession>A0A0F4GJD1</accession>
<comment type="caution">
    <text evidence="2">The sequence shown here is derived from an EMBL/GenBank/DDBJ whole genome shotgun (WGS) entry which is preliminary data.</text>
</comment>
<evidence type="ECO:0000313" key="3">
    <source>
        <dbReference type="Proteomes" id="UP000033647"/>
    </source>
</evidence>
<dbReference type="EMBL" id="LAFY01000474">
    <property type="protein sequence ID" value="KJX97519.1"/>
    <property type="molecule type" value="Genomic_DNA"/>
</dbReference>
<dbReference type="OrthoDB" id="10639748at2759"/>
<sequence>MSKKRSHDKINNDDDADAQGSGLAEDSPQMHSVHANKNEPGTTKRTRGWGYQKPVEDDEEAAGVERVEPGPTHDLLNSSPLNFKINILARELDAEPVISPPSSARGLPSQPIIEFINRNIADPTHLSSYIPTSDSPPSHTTRTPQTITTMNDPKPTTSSRAARKDRSQNLLKKAFDTGTRPEVKALNKAVEATVEDIVTRKTEVNALLRESNALRQRTDVLLPAHSRVLEAEGKALEGSDKYGKDLGKYGLHLEEYGKGLKAAGQLFEEYGRGLVRQGEGWGDFDDEMDRKKAVLKKMMQSLMQELEAEDVQKEEEAEVKLEGE</sequence>
<evidence type="ECO:0000313" key="2">
    <source>
        <dbReference type="EMBL" id="KJX97519.1"/>
    </source>
</evidence>
<dbReference type="AlphaFoldDB" id="A0A0F4GJD1"/>
<protein>
    <submittedName>
        <fullName evidence="2">Uncharacterized protein</fullName>
    </submittedName>
</protein>
<feature type="region of interest" description="Disordered" evidence="1">
    <location>
        <begin position="1"/>
        <end position="78"/>
    </location>
</feature>
<organism evidence="2 3">
    <name type="scientific">Zymoseptoria brevis</name>
    <dbReference type="NCBI Taxonomy" id="1047168"/>
    <lineage>
        <taxon>Eukaryota</taxon>
        <taxon>Fungi</taxon>
        <taxon>Dikarya</taxon>
        <taxon>Ascomycota</taxon>
        <taxon>Pezizomycotina</taxon>
        <taxon>Dothideomycetes</taxon>
        <taxon>Dothideomycetidae</taxon>
        <taxon>Mycosphaerellales</taxon>
        <taxon>Mycosphaerellaceae</taxon>
        <taxon>Zymoseptoria</taxon>
    </lineage>
</organism>
<keyword evidence="3" id="KW-1185">Reference proteome</keyword>
<gene>
    <name evidence="2" type="ORF">TI39_contig482g00010</name>
</gene>
<feature type="compositionally biased region" description="Polar residues" evidence="1">
    <location>
        <begin position="126"/>
        <end position="160"/>
    </location>
</feature>